<name>A0A7C3KF39_9CYAN</name>
<evidence type="ECO:0000313" key="1">
    <source>
        <dbReference type="EMBL" id="HFM98883.1"/>
    </source>
</evidence>
<protein>
    <submittedName>
        <fullName evidence="1">Uncharacterized protein</fullName>
    </submittedName>
</protein>
<organism evidence="1">
    <name type="scientific">Oscillatoriales cyanobacterium SpSt-418</name>
    <dbReference type="NCBI Taxonomy" id="2282169"/>
    <lineage>
        <taxon>Bacteria</taxon>
        <taxon>Bacillati</taxon>
        <taxon>Cyanobacteriota</taxon>
        <taxon>Cyanophyceae</taxon>
        <taxon>Oscillatoriophycideae</taxon>
        <taxon>Oscillatoriales</taxon>
    </lineage>
</organism>
<sequence>MPWHIKRLENGLLVQAYDQEPDDESEELLTPYGRTQDECHPRFAHLKPGESLVLPDEPKTTTSGSWYPGQYEDLGEFLNGDPGAIDKLDSGRGSRRYNWRYYEPDESL</sequence>
<proteinExistence type="predicted"/>
<dbReference type="AlphaFoldDB" id="A0A7C3KF39"/>
<dbReference type="EMBL" id="DSRU01000211">
    <property type="protein sequence ID" value="HFM98883.1"/>
    <property type="molecule type" value="Genomic_DNA"/>
</dbReference>
<gene>
    <name evidence="1" type="ORF">ENR64_14220</name>
</gene>
<accession>A0A7C3KF39</accession>
<comment type="caution">
    <text evidence="1">The sequence shown here is derived from an EMBL/GenBank/DDBJ whole genome shotgun (WGS) entry which is preliminary data.</text>
</comment>
<reference evidence="1" key="1">
    <citation type="journal article" date="2020" name="mSystems">
        <title>Genome- and Community-Level Interaction Insights into Carbon Utilization and Element Cycling Functions of Hydrothermarchaeota in Hydrothermal Sediment.</title>
        <authorList>
            <person name="Zhou Z."/>
            <person name="Liu Y."/>
            <person name="Xu W."/>
            <person name="Pan J."/>
            <person name="Luo Z.H."/>
            <person name="Li M."/>
        </authorList>
    </citation>
    <scope>NUCLEOTIDE SEQUENCE [LARGE SCALE GENOMIC DNA]</scope>
    <source>
        <strain evidence="1">SpSt-418</strain>
    </source>
</reference>